<protein>
    <submittedName>
        <fullName evidence="3">Uncharacterized protein</fullName>
    </submittedName>
</protein>
<reference evidence="3" key="3">
    <citation type="submission" date="2025-09" db="UniProtKB">
        <authorList>
            <consortium name="Ensembl"/>
        </authorList>
    </citation>
    <scope>IDENTIFICATION</scope>
</reference>
<proteinExistence type="predicted"/>
<evidence type="ECO:0000313" key="4">
    <source>
        <dbReference type="Proteomes" id="UP000001595"/>
    </source>
</evidence>
<keyword evidence="2" id="KW-0472">Membrane</keyword>
<dbReference type="Ensembl" id="ENSPPYT00000059354.1">
    <property type="protein sequence ID" value="ENSPPYP00000040167.1"/>
    <property type="gene ID" value="ENSPPYG00000037359.1"/>
</dbReference>
<dbReference type="AlphaFoldDB" id="A0A8I5YQ22"/>
<sequence>MTELGREFHVLSDIPMVVVEPGGSLFPYDVPWLYAVFAMLFVFFLFAMLSPFLLEIDQHIKKLCFVLVLIRCRYSLHNTVHKDKKNSEIKMDHLERPGCPLESPRRGVLGGKKNGMGNDPLLSVKVTREPRDSEAEIYTPGPSV</sequence>
<feature type="transmembrane region" description="Helical" evidence="2">
    <location>
        <begin position="32"/>
        <end position="54"/>
    </location>
</feature>
<keyword evidence="4" id="KW-1185">Reference proteome</keyword>
<feature type="region of interest" description="Disordered" evidence="1">
    <location>
        <begin position="93"/>
        <end position="122"/>
    </location>
</feature>
<evidence type="ECO:0000256" key="1">
    <source>
        <dbReference type="SAM" id="MobiDB-lite"/>
    </source>
</evidence>
<reference evidence="3 4" key="1">
    <citation type="submission" date="2008-02" db="EMBL/GenBank/DDBJ databases">
        <title>A 6x draft sequence assembly of the Pongo pygmaeus abelii genome.</title>
        <authorList>
            <person name="Wilson R.K."/>
            <person name="Mardis E."/>
        </authorList>
    </citation>
    <scope>NUCLEOTIDE SEQUENCE [LARGE SCALE GENOMIC DNA]</scope>
</reference>
<accession>A0A8I5YQ22</accession>
<keyword evidence="2" id="KW-1133">Transmembrane helix</keyword>
<dbReference type="Proteomes" id="UP000001595">
    <property type="component" value="Chromosome 12"/>
</dbReference>
<organism evidence="3 4">
    <name type="scientific">Pongo abelii</name>
    <name type="common">Sumatran orangutan</name>
    <name type="synonym">Pongo pygmaeus abelii</name>
    <dbReference type="NCBI Taxonomy" id="9601"/>
    <lineage>
        <taxon>Eukaryota</taxon>
        <taxon>Metazoa</taxon>
        <taxon>Chordata</taxon>
        <taxon>Craniata</taxon>
        <taxon>Vertebrata</taxon>
        <taxon>Euteleostomi</taxon>
        <taxon>Mammalia</taxon>
        <taxon>Eutheria</taxon>
        <taxon>Euarchontoglires</taxon>
        <taxon>Primates</taxon>
        <taxon>Haplorrhini</taxon>
        <taxon>Catarrhini</taxon>
        <taxon>Hominidae</taxon>
        <taxon>Pongo</taxon>
    </lineage>
</organism>
<name>A0A8I5YQ22_PONAB</name>
<evidence type="ECO:0000313" key="3">
    <source>
        <dbReference type="Ensembl" id="ENSPPYP00000040167.1"/>
    </source>
</evidence>
<keyword evidence="2" id="KW-0812">Transmembrane</keyword>
<evidence type="ECO:0000256" key="2">
    <source>
        <dbReference type="SAM" id="Phobius"/>
    </source>
</evidence>
<dbReference type="GeneTree" id="ENSGT00560000078483"/>
<reference evidence="3" key="2">
    <citation type="submission" date="2025-08" db="UniProtKB">
        <authorList>
            <consortium name="Ensembl"/>
        </authorList>
    </citation>
    <scope>IDENTIFICATION</scope>
</reference>